<evidence type="ECO:0000256" key="4">
    <source>
        <dbReference type="ARBA" id="ARBA00022496"/>
    </source>
</evidence>
<keyword evidence="5" id="KW-0547">Nucleotide-binding</keyword>
<dbReference type="EC" id="7.6.2.9" evidence="10"/>
<dbReference type="PANTHER" id="PTHR42781">
    <property type="entry name" value="SPERMIDINE/PUTRESCINE IMPORT ATP-BINDING PROTEIN POTA"/>
    <property type="match status" value="1"/>
</dbReference>
<keyword evidence="7" id="KW-0408">Iron</keyword>
<evidence type="ECO:0000256" key="10">
    <source>
        <dbReference type="ARBA" id="ARBA00066388"/>
    </source>
</evidence>
<dbReference type="GO" id="GO:0015408">
    <property type="term" value="F:ABC-type ferric iron transporter activity"/>
    <property type="evidence" value="ECO:0007669"/>
    <property type="project" value="InterPro"/>
</dbReference>
<reference evidence="12 13" key="1">
    <citation type="journal article" date="2007" name="PLoS Genet.">
        <title>Patterns and implications of gene gain and loss in the evolution of Prochlorococcus.</title>
        <authorList>
            <person name="Kettler G.C."/>
            <person name="Martiny A.C."/>
            <person name="Huang K."/>
            <person name="Zucker J."/>
            <person name="Coleman M.L."/>
            <person name="Rodrigue S."/>
            <person name="Chen F."/>
            <person name="Lapidus A."/>
            <person name="Ferriera S."/>
            <person name="Johnson J."/>
            <person name="Steglich C."/>
            <person name="Church G.M."/>
            <person name="Richardson P."/>
            <person name="Chisholm S.W."/>
        </authorList>
    </citation>
    <scope>NUCLEOTIDE SEQUENCE [LARGE SCALE GENOMIC DNA]</scope>
    <source>
        <strain evidence="13">MIT 9211</strain>
    </source>
</reference>
<dbReference type="KEGG" id="pmj:P9211_09571"/>
<evidence type="ECO:0000256" key="5">
    <source>
        <dbReference type="ARBA" id="ARBA00022741"/>
    </source>
</evidence>
<dbReference type="SUPFAM" id="SSF52540">
    <property type="entry name" value="P-loop containing nucleoside triphosphate hydrolases"/>
    <property type="match status" value="1"/>
</dbReference>
<dbReference type="OrthoDB" id="508204at2"/>
<keyword evidence="2" id="KW-0813">Transport</keyword>
<dbReference type="eggNOG" id="COG3842">
    <property type="taxonomic scope" value="Bacteria"/>
</dbReference>
<dbReference type="EMBL" id="CP000878">
    <property type="protein sequence ID" value="ABX08888.1"/>
    <property type="molecule type" value="Genomic_DNA"/>
</dbReference>
<dbReference type="InterPro" id="IPR003439">
    <property type="entry name" value="ABC_transporter-like_ATP-bd"/>
</dbReference>
<dbReference type="InterPro" id="IPR027417">
    <property type="entry name" value="P-loop_NTPase"/>
</dbReference>
<dbReference type="FunFam" id="3.40.50.300:FF:000425">
    <property type="entry name" value="Probable ABC transporter, ATP-binding subunit"/>
    <property type="match status" value="1"/>
</dbReference>
<organism evidence="12 13">
    <name type="scientific">Prochlorococcus marinus (strain MIT 9211)</name>
    <dbReference type="NCBI Taxonomy" id="93059"/>
    <lineage>
        <taxon>Bacteria</taxon>
        <taxon>Bacillati</taxon>
        <taxon>Cyanobacteriota</taxon>
        <taxon>Cyanophyceae</taxon>
        <taxon>Synechococcales</taxon>
        <taxon>Prochlorococcaceae</taxon>
        <taxon>Prochlorococcus</taxon>
    </lineage>
</organism>
<dbReference type="STRING" id="93059.P9211_09571"/>
<proteinExistence type="predicted"/>
<keyword evidence="9" id="KW-0472">Membrane</keyword>
<keyword evidence="3" id="KW-1003">Cell membrane</keyword>
<dbReference type="RefSeq" id="WP_012195509.1">
    <property type="nucleotide sequence ID" value="NC_009976.1"/>
</dbReference>
<dbReference type="PROSITE" id="PS50893">
    <property type="entry name" value="ABC_TRANSPORTER_2"/>
    <property type="match status" value="1"/>
</dbReference>
<dbReference type="InterPro" id="IPR017871">
    <property type="entry name" value="ABC_transporter-like_CS"/>
</dbReference>
<dbReference type="HOGENOM" id="CLU_000604_1_1_3"/>
<evidence type="ECO:0000256" key="3">
    <source>
        <dbReference type="ARBA" id="ARBA00022475"/>
    </source>
</evidence>
<keyword evidence="4" id="KW-0410">Iron transport</keyword>
<protein>
    <recommendedName>
        <fullName evidence="10">ABC-type quaternary amine transporter</fullName>
        <ecNumber evidence="10">7.6.2.9</ecNumber>
    </recommendedName>
</protein>
<sequence length="356" mass="39181">MTDIHLHINNLSHYYGSSSQTIPTLRSINLSLIRGELLGILGPSGCGKTTLLRLIAGLESPSQGNICIENRIVSSPEHVLPTERRGIGMVFQDYALFPHLNVWRNVCFGLSTNSDKAKANWLLELVGLIDLRDSYPHQLSGGQKQRLALARALAPGTSLLLLDEPFCSLDVEVRHNLRNVLTSVLRSCSATAILVTHDPHEALGICDRVAVLKDGSLHQCSSPVDMLQKPLTSFVGKFVFQNNIVNIHSNGNSFNTPYGSIIAQSHLFKSQPNVLMFDENSLSISLNPCGKCTIISKEFRASQWICRIQDSQNILRVSVTLDANIKIGDKCDLKFINGKYAFLYPGCVSCILKANN</sequence>
<keyword evidence="12" id="KW-0378">Hydrolase</keyword>
<evidence type="ECO:0000256" key="2">
    <source>
        <dbReference type="ARBA" id="ARBA00022448"/>
    </source>
</evidence>
<evidence type="ECO:0000259" key="11">
    <source>
        <dbReference type="PROSITE" id="PS50893"/>
    </source>
</evidence>
<feature type="domain" description="ABC transporter" evidence="11">
    <location>
        <begin position="6"/>
        <end position="239"/>
    </location>
</feature>
<comment type="subcellular location">
    <subcellularLocation>
        <location evidence="1">Cell inner membrane</location>
        <topology evidence="1">Peripheral membrane protein</topology>
    </subcellularLocation>
</comment>
<gene>
    <name evidence="12" type="primary">potA</name>
    <name evidence="12" type="ordered locus">P9211_09571</name>
</gene>
<evidence type="ECO:0000256" key="9">
    <source>
        <dbReference type="ARBA" id="ARBA00023136"/>
    </source>
</evidence>
<evidence type="ECO:0000256" key="1">
    <source>
        <dbReference type="ARBA" id="ARBA00004417"/>
    </source>
</evidence>
<evidence type="ECO:0000256" key="7">
    <source>
        <dbReference type="ARBA" id="ARBA00023004"/>
    </source>
</evidence>
<dbReference type="PROSITE" id="PS00211">
    <property type="entry name" value="ABC_TRANSPORTER_1"/>
    <property type="match status" value="1"/>
</dbReference>
<dbReference type="Pfam" id="PF00005">
    <property type="entry name" value="ABC_tran"/>
    <property type="match status" value="1"/>
</dbReference>
<evidence type="ECO:0000256" key="6">
    <source>
        <dbReference type="ARBA" id="ARBA00022840"/>
    </source>
</evidence>
<name>A9BAM6_PROM4</name>
<dbReference type="GO" id="GO:0005886">
    <property type="term" value="C:plasma membrane"/>
    <property type="evidence" value="ECO:0007669"/>
    <property type="project" value="UniProtKB-SubCell"/>
</dbReference>
<dbReference type="InterPro" id="IPR050093">
    <property type="entry name" value="ABC_SmlMolc_Importer"/>
</dbReference>
<evidence type="ECO:0000313" key="12">
    <source>
        <dbReference type="EMBL" id="ABX08888.1"/>
    </source>
</evidence>
<keyword evidence="6" id="KW-0067">ATP-binding</keyword>
<keyword evidence="13" id="KW-1185">Reference proteome</keyword>
<dbReference type="SMART" id="SM00382">
    <property type="entry name" value="AAA"/>
    <property type="match status" value="1"/>
</dbReference>
<dbReference type="Proteomes" id="UP000000788">
    <property type="component" value="Chromosome"/>
</dbReference>
<dbReference type="AlphaFoldDB" id="A9BAM6"/>
<dbReference type="GO" id="GO:0005524">
    <property type="term" value="F:ATP binding"/>
    <property type="evidence" value="ECO:0007669"/>
    <property type="project" value="UniProtKB-KW"/>
</dbReference>
<dbReference type="PANTHER" id="PTHR42781:SF4">
    <property type="entry name" value="SPERMIDINE_PUTRESCINE IMPORT ATP-BINDING PROTEIN POTA"/>
    <property type="match status" value="1"/>
</dbReference>
<evidence type="ECO:0000313" key="13">
    <source>
        <dbReference type="Proteomes" id="UP000000788"/>
    </source>
</evidence>
<dbReference type="Gene3D" id="3.40.50.300">
    <property type="entry name" value="P-loop containing nucleotide triphosphate hydrolases"/>
    <property type="match status" value="1"/>
</dbReference>
<dbReference type="CDD" id="cd03259">
    <property type="entry name" value="ABC_Carb_Solutes_like"/>
    <property type="match status" value="1"/>
</dbReference>
<keyword evidence="8" id="KW-0406">Ion transport</keyword>
<dbReference type="GO" id="GO:0016887">
    <property type="term" value="F:ATP hydrolysis activity"/>
    <property type="evidence" value="ECO:0007669"/>
    <property type="project" value="InterPro"/>
</dbReference>
<evidence type="ECO:0000256" key="8">
    <source>
        <dbReference type="ARBA" id="ARBA00023065"/>
    </source>
</evidence>
<accession>A9BAM6</accession>
<dbReference type="InterPro" id="IPR003593">
    <property type="entry name" value="AAA+_ATPase"/>
</dbReference>
<dbReference type="InterPro" id="IPR015853">
    <property type="entry name" value="ABC_transpr_FbpC"/>
</dbReference>
<dbReference type="GO" id="GO:0015418">
    <property type="term" value="F:ABC-type quaternary ammonium compound transporting activity"/>
    <property type="evidence" value="ECO:0007669"/>
    <property type="project" value="UniProtKB-EC"/>
</dbReference>